<gene>
    <name evidence="2" type="ORF">GY24_05735</name>
</gene>
<evidence type="ECO:0000256" key="1">
    <source>
        <dbReference type="SAM" id="Phobius"/>
    </source>
</evidence>
<reference evidence="2 3" key="1">
    <citation type="journal article" date="2008" name="Int. J. Syst. Evol. Microbiol.">
        <title>Leifsonia pindariensis sp. nov., isolated from the Pindari glacier of the Indian Himalayas, and emended description of the genus Leifsonia.</title>
        <authorList>
            <person name="Reddy G.S."/>
            <person name="Prabagaran S.R."/>
            <person name="Shivaji S."/>
        </authorList>
    </citation>
    <scope>NUCLEOTIDE SEQUENCE [LARGE SCALE GENOMIC DNA]</scope>
    <source>
        <strain evidence="2 3">PON 10</strain>
    </source>
</reference>
<proteinExistence type="predicted"/>
<feature type="transmembrane region" description="Helical" evidence="1">
    <location>
        <begin position="46"/>
        <end position="69"/>
    </location>
</feature>
<keyword evidence="1" id="KW-0472">Membrane</keyword>
<keyword evidence="1" id="KW-0812">Transmembrane</keyword>
<evidence type="ECO:0000313" key="2">
    <source>
        <dbReference type="EMBL" id="PPL19437.1"/>
    </source>
</evidence>
<name>A0ABX5AX11_9MICO</name>
<evidence type="ECO:0000313" key="3">
    <source>
        <dbReference type="Proteomes" id="UP000237755"/>
    </source>
</evidence>
<organism evidence="2 3">
    <name type="scientific">Microterricola pindariensis</name>
    <dbReference type="NCBI Taxonomy" id="478010"/>
    <lineage>
        <taxon>Bacteria</taxon>
        <taxon>Bacillati</taxon>
        <taxon>Actinomycetota</taxon>
        <taxon>Actinomycetes</taxon>
        <taxon>Micrococcales</taxon>
        <taxon>Microbacteriaceae</taxon>
        <taxon>Microterricola</taxon>
    </lineage>
</organism>
<keyword evidence="3" id="KW-1185">Reference proteome</keyword>
<dbReference type="EMBL" id="MPZN01000013">
    <property type="protein sequence ID" value="PPL19437.1"/>
    <property type="molecule type" value="Genomic_DNA"/>
</dbReference>
<sequence>MTSPAPRRRILLVSGILAAWLLGALVVRLGLDWADTFPYSPASEVRYLVIAGVALAVAVGGSVASILWARRGRRREKGPGHSVTEPPL</sequence>
<accession>A0ABX5AX11</accession>
<dbReference type="RefSeq" id="WP_104474774.1">
    <property type="nucleotide sequence ID" value="NZ_MPZN01000013.1"/>
</dbReference>
<protein>
    <recommendedName>
        <fullName evidence="4">DUF1049 domain-containing protein</fullName>
    </recommendedName>
</protein>
<comment type="caution">
    <text evidence="2">The sequence shown here is derived from an EMBL/GenBank/DDBJ whole genome shotgun (WGS) entry which is preliminary data.</text>
</comment>
<evidence type="ECO:0008006" key="4">
    <source>
        <dbReference type="Google" id="ProtNLM"/>
    </source>
</evidence>
<dbReference type="Proteomes" id="UP000237755">
    <property type="component" value="Unassembled WGS sequence"/>
</dbReference>
<keyword evidence="1" id="KW-1133">Transmembrane helix</keyword>